<keyword evidence="9 11" id="KW-0472">Membrane</keyword>
<feature type="transmembrane region" description="Helical" evidence="11">
    <location>
        <begin position="12"/>
        <end position="38"/>
    </location>
</feature>
<feature type="domain" description="Cation efflux protein transmembrane" evidence="12">
    <location>
        <begin position="31"/>
        <end position="201"/>
    </location>
</feature>
<evidence type="ECO:0000256" key="10">
    <source>
        <dbReference type="ARBA" id="ARBA00023329"/>
    </source>
</evidence>
<organism evidence="13 14">
    <name type="scientific">Alicyclobacillus tolerans</name>
    <dbReference type="NCBI Taxonomy" id="90970"/>
    <lineage>
        <taxon>Bacteria</taxon>
        <taxon>Bacillati</taxon>
        <taxon>Bacillota</taxon>
        <taxon>Bacilli</taxon>
        <taxon>Bacillales</taxon>
        <taxon>Alicyclobacillaceae</taxon>
        <taxon>Alicyclobacillus</taxon>
    </lineage>
</organism>
<evidence type="ECO:0000256" key="7">
    <source>
        <dbReference type="ARBA" id="ARBA00022989"/>
    </source>
</evidence>
<dbReference type="Gene3D" id="1.20.1510.10">
    <property type="entry name" value="Cation efflux protein transmembrane domain"/>
    <property type="match status" value="1"/>
</dbReference>
<evidence type="ECO:0000256" key="2">
    <source>
        <dbReference type="ARBA" id="ARBA00004644"/>
    </source>
</evidence>
<evidence type="ECO:0000313" key="14">
    <source>
        <dbReference type="Proteomes" id="UP000184016"/>
    </source>
</evidence>
<comment type="subcellular location">
    <subcellularLocation>
        <location evidence="2">Cytoplasmic vesicle</location>
        <location evidence="2">Secretory vesicle</location>
        <location evidence="2">Synaptic vesicle membrane</location>
        <topology evidence="2">Multi-pass membrane protein</topology>
    </subcellularLocation>
    <subcellularLocation>
        <location evidence="1">Early endosome membrane</location>
    </subcellularLocation>
</comment>
<dbReference type="STRING" id="1830138.SAMN05443507_10190"/>
<evidence type="ECO:0000256" key="4">
    <source>
        <dbReference type="ARBA" id="ARBA00022692"/>
    </source>
</evidence>
<evidence type="ECO:0000256" key="3">
    <source>
        <dbReference type="ARBA" id="ARBA00008731"/>
    </source>
</evidence>
<dbReference type="Proteomes" id="UP000184016">
    <property type="component" value="Unassembled WGS sequence"/>
</dbReference>
<keyword evidence="6" id="KW-0862">Zinc</keyword>
<evidence type="ECO:0000256" key="5">
    <source>
        <dbReference type="ARBA" id="ARBA00022753"/>
    </source>
</evidence>
<dbReference type="GO" id="GO:0031410">
    <property type="term" value="C:cytoplasmic vesicle"/>
    <property type="evidence" value="ECO:0007669"/>
    <property type="project" value="UniProtKB-KW"/>
</dbReference>
<dbReference type="GO" id="GO:0016020">
    <property type="term" value="C:membrane"/>
    <property type="evidence" value="ECO:0007669"/>
    <property type="project" value="InterPro"/>
</dbReference>
<dbReference type="EMBL" id="FRAF01000001">
    <property type="protein sequence ID" value="SHJ51697.1"/>
    <property type="molecule type" value="Genomic_DNA"/>
</dbReference>
<dbReference type="InterPro" id="IPR026765">
    <property type="entry name" value="Tmem163"/>
</dbReference>
<dbReference type="PANTHER" id="PTHR31937">
    <property type="entry name" value="TRANSMEMBRANE PROTEIN 163"/>
    <property type="match status" value="1"/>
</dbReference>
<dbReference type="InterPro" id="IPR027469">
    <property type="entry name" value="Cation_efflux_TMD_sf"/>
</dbReference>
<feature type="transmembrane region" description="Helical" evidence="11">
    <location>
        <begin position="149"/>
        <end position="169"/>
    </location>
</feature>
<dbReference type="SUPFAM" id="SSF161111">
    <property type="entry name" value="Cation efflux protein transmembrane domain-like"/>
    <property type="match status" value="1"/>
</dbReference>
<evidence type="ECO:0000256" key="9">
    <source>
        <dbReference type="ARBA" id="ARBA00023136"/>
    </source>
</evidence>
<evidence type="ECO:0000256" key="11">
    <source>
        <dbReference type="SAM" id="Phobius"/>
    </source>
</evidence>
<keyword evidence="5" id="KW-0967">Endosome</keyword>
<proteinExistence type="inferred from homology"/>
<dbReference type="RefSeq" id="WP_072872604.1">
    <property type="nucleotide sequence ID" value="NZ_FRAF01000001.1"/>
</dbReference>
<keyword evidence="14" id="KW-1185">Reference proteome</keyword>
<feature type="transmembrane region" description="Helical" evidence="11">
    <location>
        <begin position="117"/>
        <end position="137"/>
    </location>
</feature>
<feature type="transmembrane region" description="Helical" evidence="11">
    <location>
        <begin position="44"/>
        <end position="65"/>
    </location>
</feature>
<feature type="transmembrane region" description="Helical" evidence="11">
    <location>
        <begin position="85"/>
        <end position="105"/>
    </location>
</feature>
<evidence type="ECO:0000256" key="6">
    <source>
        <dbReference type="ARBA" id="ARBA00022833"/>
    </source>
</evidence>
<protein>
    <submittedName>
        <fullName evidence="13">Cation efflux family protein</fullName>
    </submittedName>
</protein>
<feature type="transmembrane region" description="Helical" evidence="11">
    <location>
        <begin position="175"/>
        <end position="196"/>
    </location>
</feature>
<evidence type="ECO:0000259" key="12">
    <source>
        <dbReference type="Pfam" id="PF01545"/>
    </source>
</evidence>
<keyword evidence="4 11" id="KW-0812">Transmembrane</keyword>
<evidence type="ECO:0000256" key="8">
    <source>
        <dbReference type="ARBA" id="ARBA00023018"/>
    </source>
</evidence>
<sequence>MGNHLLHERGRWLLHAVQIELLSVGWIAAEAALSAVAAHQSGSLSLSAISMDSAIELISGMILVVRLWIELQTGQVRISKRAEQVASALVSGLLFLLAAYIAIRAGEDLRTHASIEFTPLGLAITAASSVITPWFAVQKRRMGRVLCSTSLMGDAACNVVCTYMSWIVLADLGLHYLFGWWFVDPIAALFLLYFIVREGLHAAEGIKTGQHVHHH</sequence>
<evidence type="ECO:0000256" key="1">
    <source>
        <dbReference type="ARBA" id="ARBA00004146"/>
    </source>
</evidence>
<dbReference type="AlphaFoldDB" id="A0A1M6JY90"/>
<evidence type="ECO:0000313" key="13">
    <source>
        <dbReference type="EMBL" id="SHJ51697.1"/>
    </source>
</evidence>
<dbReference type="Pfam" id="PF01545">
    <property type="entry name" value="Cation_efflux"/>
    <property type="match status" value="1"/>
</dbReference>
<comment type="similarity">
    <text evidence="3">Belongs to the TMEM163 family.</text>
</comment>
<keyword evidence="10" id="KW-0968">Cytoplasmic vesicle</keyword>
<accession>A0A1M6JY90</accession>
<name>A0A1M6JY90_9BACL</name>
<keyword evidence="8" id="KW-0770">Synapse</keyword>
<gene>
    <name evidence="13" type="ORF">SAMN05443507_10190</name>
</gene>
<dbReference type="InterPro" id="IPR058533">
    <property type="entry name" value="Cation_efflux_TM"/>
</dbReference>
<dbReference type="PANTHER" id="PTHR31937:SF2">
    <property type="entry name" value="TRANSMEMBRANE PROTEIN 163"/>
    <property type="match status" value="1"/>
</dbReference>
<reference evidence="14" key="1">
    <citation type="submission" date="2016-11" db="EMBL/GenBank/DDBJ databases">
        <authorList>
            <person name="Varghese N."/>
            <person name="Submissions S."/>
        </authorList>
    </citation>
    <scope>NUCLEOTIDE SEQUENCE [LARGE SCALE GENOMIC DNA]</scope>
    <source>
        <strain evidence="14">USBA-503</strain>
    </source>
</reference>
<dbReference type="GO" id="GO:0008324">
    <property type="term" value="F:monoatomic cation transmembrane transporter activity"/>
    <property type="evidence" value="ECO:0007669"/>
    <property type="project" value="InterPro"/>
</dbReference>
<dbReference type="OrthoDB" id="9790544at2"/>
<keyword evidence="7 11" id="KW-1133">Transmembrane helix</keyword>